<reference evidence="5 6" key="1">
    <citation type="journal article" date="2024" name="Appl. Environ. Microbiol.">
        <title>Pontiella agarivorans sp. nov., a novel marine anaerobic bacterium capable of degrading macroalgal polysaccharides and fixing nitrogen.</title>
        <authorList>
            <person name="Liu N."/>
            <person name="Kivenson V."/>
            <person name="Peng X."/>
            <person name="Cui Z."/>
            <person name="Lankiewicz T.S."/>
            <person name="Gosselin K.M."/>
            <person name="English C.J."/>
            <person name="Blair E.M."/>
            <person name="O'Malley M.A."/>
            <person name="Valentine D.L."/>
        </authorList>
    </citation>
    <scope>NUCLEOTIDE SEQUENCE [LARGE SCALE GENOMIC DNA]</scope>
    <source>
        <strain evidence="5 6">NLcol2</strain>
    </source>
</reference>
<comment type="function">
    <text evidence="4">One of the early assembly proteins it binds 23S rRNA. One of the proteins that surrounds the polypeptide exit tunnel on the outside of the ribosome. Forms the main docking site for trigger factor binding to the ribosome.</text>
</comment>
<dbReference type="HAMAP" id="MF_01369_B">
    <property type="entry name" value="Ribosomal_uL23_B"/>
    <property type="match status" value="1"/>
</dbReference>
<dbReference type="InterPro" id="IPR012678">
    <property type="entry name" value="Ribosomal_uL23/eL15/eS24_sf"/>
</dbReference>
<evidence type="ECO:0000313" key="6">
    <source>
        <dbReference type="Proteomes" id="UP001290861"/>
    </source>
</evidence>
<proteinExistence type="inferred from homology"/>
<sequence>MKNSADIIKKVLLSEKGMILSEEQNKYMFSVAMDANKVEIKRAVEELFNVRVMAVNTMRRKGKKKRLRTARYGTTAASKRAVVTLHADDSINLV</sequence>
<protein>
    <recommendedName>
        <fullName evidence="4">Large ribosomal subunit protein uL23</fullName>
    </recommendedName>
</protein>
<dbReference type="Proteomes" id="UP001290861">
    <property type="component" value="Unassembled WGS sequence"/>
</dbReference>
<evidence type="ECO:0000256" key="3">
    <source>
        <dbReference type="ARBA" id="ARBA00023274"/>
    </source>
</evidence>
<dbReference type="InterPro" id="IPR012677">
    <property type="entry name" value="Nucleotide-bd_a/b_plait_sf"/>
</dbReference>
<keyword evidence="6" id="KW-1185">Reference proteome</keyword>
<accession>A0ABU5MZL8</accession>
<comment type="caution">
    <text evidence="5">The sequence shown here is derived from an EMBL/GenBank/DDBJ whole genome shotgun (WGS) entry which is preliminary data.</text>
</comment>
<dbReference type="RefSeq" id="WP_322609411.1">
    <property type="nucleotide sequence ID" value="NZ_JARVCO010000012.1"/>
</dbReference>
<evidence type="ECO:0000313" key="5">
    <source>
        <dbReference type="EMBL" id="MDZ8119623.1"/>
    </source>
</evidence>
<dbReference type="Gene3D" id="3.30.70.330">
    <property type="match status" value="1"/>
</dbReference>
<dbReference type="GO" id="GO:0005840">
    <property type="term" value="C:ribosome"/>
    <property type="evidence" value="ECO:0007669"/>
    <property type="project" value="UniProtKB-KW"/>
</dbReference>
<name>A0ABU5MZL8_9BACT</name>
<dbReference type="SUPFAM" id="SSF54189">
    <property type="entry name" value="Ribosomal proteins S24e, L23 and L15e"/>
    <property type="match status" value="1"/>
</dbReference>
<dbReference type="Pfam" id="PF00276">
    <property type="entry name" value="Ribosomal_L23"/>
    <property type="match status" value="1"/>
</dbReference>
<dbReference type="NCBIfam" id="NF004363">
    <property type="entry name" value="PRK05738.2-4"/>
    <property type="match status" value="1"/>
</dbReference>
<organism evidence="5 6">
    <name type="scientific">Pontiella agarivorans</name>
    <dbReference type="NCBI Taxonomy" id="3038953"/>
    <lineage>
        <taxon>Bacteria</taxon>
        <taxon>Pseudomonadati</taxon>
        <taxon>Kiritimatiellota</taxon>
        <taxon>Kiritimatiellia</taxon>
        <taxon>Kiritimatiellales</taxon>
        <taxon>Pontiellaceae</taxon>
        <taxon>Pontiella</taxon>
    </lineage>
</organism>
<evidence type="ECO:0000256" key="1">
    <source>
        <dbReference type="ARBA" id="ARBA00006700"/>
    </source>
</evidence>
<keyword evidence="3 4" id="KW-0687">Ribonucleoprotein</keyword>
<comment type="similarity">
    <text evidence="1 4">Belongs to the universal ribosomal protein uL23 family.</text>
</comment>
<comment type="subunit">
    <text evidence="4">Part of the 50S ribosomal subunit. Contacts protein L29, and trigger factor when it is bound to the ribosome.</text>
</comment>
<keyword evidence="2 4" id="KW-0689">Ribosomal protein</keyword>
<keyword evidence="4" id="KW-0699">rRNA-binding</keyword>
<evidence type="ECO:0000256" key="4">
    <source>
        <dbReference type="HAMAP-Rule" id="MF_01369"/>
    </source>
</evidence>
<gene>
    <name evidence="4 5" type="primary">rplW</name>
    <name evidence="5" type="ORF">P9H32_13415</name>
</gene>
<dbReference type="PANTHER" id="PTHR11620">
    <property type="entry name" value="60S RIBOSOMAL PROTEIN L23A"/>
    <property type="match status" value="1"/>
</dbReference>
<dbReference type="InterPro" id="IPR013025">
    <property type="entry name" value="Ribosomal_uL23-like"/>
</dbReference>
<evidence type="ECO:0000256" key="2">
    <source>
        <dbReference type="ARBA" id="ARBA00022980"/>
    </source>
</evidence>
<dbReference type="EMBL" id="JARVCO010000012">
    <property type="protein sequence ID" value="MDZ8119623.1"/>
    <property type="molecule type" value="Genomic_DNA"/>
</dbReference>
<keyword evidence="4" id="KW-0694">RNA-binding</keyword>